<dbReference type="Proteomes" id="UP000292235">
    <property type="component" value="Chromosome"/>
</dbReference>
<evidence type="ECO:0000256" key="1">
    <source>
        <dbReference type="SAM" id="Phobius"/>
    </source>
</evidence>
<feature type="transmembrane region" description="Helical" evidence="1">
    <location>
        <begin position="582"/>
        <end position="600"/>
    </location>
</feature>
<gene>
    <name evidence="2" type="ORF">EKD16_13875</name>
</gene>
<name>A0A4P6Q6X0_9ACTN</name>
<reference evidence="2 3" key="1">
    <citation type="submission" date="2019-02" db="EMBL/GenBank/DDBJ databases">
        <authorList>
            <person name="Khodamoradi S."/>
            <person name="Hahnke R.L."/>
            <person name="Kaempfer P."/>
            <person name="Schumann P."/>
            <person name="Rohde M."/>
            <person name="Steinert M."/>
            <person name="Luzhetskyy A."/>
            <person name="Wink J."/>
            <person name="Ruckert C."/>
        </authorList>
    </citation>
    <scope>NUCLEOTIDE SEQUENCE [LARGE SCALE GENOMIC DNA]</scope>
    <source>
        <strain evidence="2 3">M2</strain>
    </source>
</reference>
<keyword evidence="1" id="KW-0472">Membrane</keyword>
<evidence type="ECO:0000313" key="3">
    <source>
        <dbReference type="Proteomes" id="UP000292235"/>
    </source>
</evidence>
<proteinExistence type="predicted"/>
<evidence type="ECO:0000313" key="2">
    <source>
        <dbReference type="EMBL" id="QBI54557.1"/>
    </source>
</evidence>
<dbReference type="EMBL" id="CP036455">
    <property type="protein sequence ID" value="QBI54557.1"/>
    <property type="molecule type" value="Genomic_DNA"/>
</dbReference>
<dbReference type="PANTHER" id="PTHR48174:SF5">
    <property type="entry name" value="VACUOLAR PROTEIN SORTING-ASSOCIATED PROTEIN 62"/>
    <property type="match status" value="1"/>
</dbReference>
<keyword evidence="3" id="KW-1185">Reference proteome</keyword>
<keyword evidence="1" id="KW-1133">Transmembrane helix</keyword>
<feature type="transmembrane region" description="Helical" evidence="1">
    <location>
        <begin position="506"/>
        <end position="525"/>
    </location>
</feature>
<keyword evidence="1" id="KW-0812">Transmembrane</keyword>
<accession>A0A4P6Q6X0</accession>
<dbReference type="KEGG" id="strr:EKD16_13875"/>
<feature type="transmembrane region" description="Helical" evidence="1">
    <location>
        <begin position="531"/>
        <end position="548"/>
    </location>
</feature>
<feature type="transmembrane region" description="Helical" evidence="1">
    <location>
        <begin position="555"/>
        <end position="576"/>
    </location>
</feature>
<sequence>MSTSTMSTKTDLELLRAYEPILVFTRGELFFPADADAYVRCCSLWCEDGDGKEFEAVPAGELTLERLAGAEREWPGRFKHLRFVQESSLRAEARRHRRSSRRVIPRSGRLAAVGVLGRIVDILMKLSLLIRGAVPGGVAAAAATRYRDRIGGEGESPSYYGRVVHEGGYTALQYWFFYAMNDWRSTYGGVNDHEADWEKVTVYLVEDAQGGRRPVWVGASSHEYYGDDLRRSWDDKELRREGDHPVIFVGAGSHSHQMLPGDYLIQVDPAVLRGVVRAWRRLTLRLFRSDSAIVRHGIGVPFVDYARGDGVRVGPGGDRAWDANAIDDDTPWVRGFRGLWGRDTGDFFEGERAPSGPRYERDGTIRWSWADPLAWVGLQKVSPTEGAARAELSAHLGDLEEGIAEADAEILRRRDELRRLAAARLVLGHESHSQSRADEYDQRIRADEKELAATYRRRAMMADERDSCRDALAGDRPVAPLPTEHLHRPHRPYASGQQRTTRFLQVWAALSTPLLICALGGMLLLRGVYTAPAMIGVVLAFAMVDAIARRKFTSFLMGLALLLVAVGGVAGIIFAFAADWRISLLVPTALIVVALLWVNIRDLVRG</sequence>
<protein>
    <submittedName>
        <fullName evidence="2">Uncharacterized protein</fullName>
    </submittedName>
</protein>
<dbReference type="AlphaFoldDB" id="A0A4P6Q6X0"/>
<dbReference type="PANTHER" id="PTHR48174">
    <property type="entry name" value="DUF946 FAMILY PROTEIN"/>
    <property type="match status" value="1"/>
</dbReference>
<organism evidence="2 3">
    <name type="scientific">Streptomonospora litoralis</name>
    <dbReference type="NCBI Taxonomy" id="2498135"/>
    <lineage>
        <taxon>Bacteria</taxon>
        <taxon>Bacillati</taxon>
        <taxon>Actinomycetota</taxon>
        <taxon>Actinomycetes</taxon>
        <taxon>Streptosporangiales</taxon>
        <taxon>Nocardiopsidaceae</taxon>
        <taxon>Streptomonospora</taxon>
    </lineage>
</organism>